<accession>A0A5B7IX38</accession>
<evidence type="ECO:0000313" key="2">
    <source>
        <dbReference type="Proteomes" id="UP000324222"/>
    </source>
</evidence>
<dbReference type="EMBL" id="VSRR010083447">
    <property type="protein sequence ID" value="MPC90161.1"/>
    <property type="molecule type" value="Genomic_DNA"/>
</dbReference>
<keyword evidence="2" id="KW-1185">Reference proteome</keyword>
<sequence length="59" mass="6945">MELLFKISKECHNLSHWGVYWWGGAMGRNMLSLGRVETKSWRGGTRRMERRGKGRGDDY</sequence>
<reference evidence="1 2" key="1">
    <citation type="submission" date="2019-05" db="EMBL/GenBank/DDBJ databases">
        <title>Another draft genome of Portunus trituberculatus and its Hox gene families provides insights of decapod evolution.</title>
        <authorList>
            <person name="Jeong J.-H."/>
            <person name="Song I."/>
            <person name="Kim S."/>
            <person name="Choi T."/>
            <person name="Kim D."/>
            <person name="Ryu S."/>
            <person name="Kim W."/>
        </authorList>
    </citation>
    <scope>NUCLEOTIDE SEQUENCE [LARGE SCALE GENOMIC DNA]</scope>
    <source>
        <tissue evidence="1">Muscle</tissue>
    </source>
</reference>
<proteinExistence type="predicted"/>
<dbReference type="Proteomes" id="UP000324222">
    <property type="component" value="Unassembled WGS sequence"/>
</dbReference>
<protein>
    <submittedName>
        <fullName evidence="1">Uncharacterized protein</fullName>
    </submittedName>
</protein>
<gene>
    <name evidence="1" type="ORF">E2C01_085134</name>
</gene>
<comment type="caution">
    <text evidence="1">The sequence shown here is derived from an EMBL/GenBank/DDBJ whole genome shotgun (WGS) entry which is preliminary data.</text>
</comment>
<dbReference type="AlphaFoldDB" id="A0A5B7IX38"/>
<name>A0A5B7IX38_PORTR</name>
<evidence type="ECO:0000313" key="1">
    <source>
        <dbReference type="EMBL" id="MPC90161.1"/>
    </source>
</evidence>
<organism evidence="1 2">
    <name type="scientific">Portunus trituberculatus</name>
    <name type="common">Swimming crab</name>
    <name type="synonym">Neptunus trituberculatus</name>
    <dbReference type="NCBI Taxonomy" id="210409"/>
    <lineage>
        <taxon>Eukaryota</taxon>
        <taxon>Metazoa</taxon>
        <taxon>Ecdysozoa</taxon>
        <taxon>Arthropoda</taxon>
        <taxon>Crustacea</taxon>
        <taxon>Multicrustacea</taxon>
        <taxon>Malacostraca</taxon>
        <taxon>Eumalacostraca</taxon>
        <taxon>Eucarida</taxon>
        <taxon>Decapoda</taxon>
        <taxon>Pleocyemata</taxon>
        <taxon>Brachyura</taxon>
        <taxon>Eubrachyura</taxon>
        <taxon>Portunoidea</taxon>
        <taxon>Portunidae</taxon>
        <taxon>Portuninae</taxon>
        <taxon>Portunus</taxon>
    </lineage>
</organism>